<dbReference type="Proteomes" id="UP000239156">
    <property type="component" value="Unassembled WGS sequence"/>
</dbReference>
<organism evidence="3 4">
    <name type="scientific">Puccinia striiformis</name>
    <dbReference type="NCBI Taxonomy" id="27350"/>
    <lineage>
        <taxon>Eukaryota</taxon>
        <taxon>Fungi</taxon>
        <taxon>Dikarya</taxon>
        <taxon>Basidiomycota</taxon>
        <taxon>Pucciniomycotina</taxon>
        <taxon>Pucciniomycetes</taxon>
        <taxon>Pucciniales</taxon>
        <taxon>Pucciniaceae</taxon>
        <taxon>Puccinia</taxon>
    </lineage>
</organism>
<name>A0A2S4VDP0_9BASI</name>
<reference evidence="3" key="1">
    <citation type="submission" date="2017-12" db="EMBL/GenBank/DDBJ databases">
        <title>Gene loss provides genomic basis for host adaptation in cereal stripe rust fungi.</title>
        <authorList>
            <person name="Xia C."/>
        </authorList>
    </citation>
    <scope>NUCLEOTIDE SEQUENCE [LARGE SCALE GENOMIC DNA]</scope>
    <source>
        <strain evidence="3">93-210</strain>
    </source>
</reference>
<evidence type="ECO:0000313" key="3">
    <source>
        <dbReference type="EMBL" id="POW07676.1"/>
    </source>
</evidence>
<dbReference type="VEuPathDB" id="FungiDB:PSTT_08096"/>
<comment type="caution">
    <text evidence="3">The sequence shown here is derived from an EMBL/GenBank/DDBJ whole genome shotgun (WGS) entry which is preliminary data.</text>
</comment>
<evidence type="ECO:0000313" key="4">
    <source>
        <dbReference type="Proteomes" id="UP000239156"/>
    </source>
</evidence>
<protein>
    <submittedName>
        <fullName evidence="3">Uncharacterized protein</fullName>
    </submittedName>
</protein>
<accession>A0A2S4VDP0</accession>
<gene>
    <name evidence="3" type="ORF">PSTT_08096</name>
</gene>
<dbReference type="AlphaFoldDB" id="A0A2S4VDP0"/>
<sequence>MVASKSSSPRKTGSPGSPASRIAMRSASTGKNCVPAKFSTTSLDDRHLETLLDVTNHSNRSESFSQRLQSRKILSSENIVEDAMKAQAEQAESAAHRLLELTEDENEPEPLVPLGPGGVLLSTNGSRTSITNPTDPRSTHQPLAHSLLAKQLQNSNNKKDSLWKQFEDSPRNAHHHSADDAPKKEIAIQRGSKNLWWHRQAELSMCAGRQDVSASDILELVSQIEKNPSTIRSEDRQIYLDLAQACLSIDARSLISMMLRANLLPLRLKFLTFNLIFSFGLIRIYSIGYLKL</sequence>
<keyword evidence="2" id="KW-0472">Membrane</keyword>
<evidence type="ECO:0000256" key="2">
    <source>
        <dbReference type="SAM" id="Phobius"/>
    </source>
</evidence>
<feature type="region of interest" description="Disordered" evidence="1">
    <location>
        <begin position="122"/>
        <end position="141"/>
    </location>
</feature>
<dbReference type="EMBL" id="PKSL01000072">
    <property type="protein sequence ID" value="POW07676.1"/>
    <property type="molecule type" value="Genomic_DNA"/>
</dbReference>
<feature type="transmembrane region" description="Helical" evidence="2">
    <location>
        <begin position="270"/>
        <end position="290"/>
    </location>
</feature>
<keyword evidence="2" id="KW-1133">Transmembrane helix</keyword>
<feature type="compositionally biased region" description="Polar residues" evidence="1">
    <location>
        <begin position="1"/>
        <end position="17"/>
    </location>
</feature>
<proteinExistence type="predicted"/>
<keyword evidence="4" id="KW-1185">Reference proteome</keyword>
<evidence type="ECO:0000256" key="1">
    <source>
        <dbReference type="SAM" id="MobiDB-lite"/>
    </source>
</evidence>
<keyword evidence="2" id="KW-0812">Transmembrane</keyword>
<feature type="region of interest" description="Disordered" evidence="1">
    <location>
        <begin position="1"/>
        <end position="33"/>
    </location>
</feature>